<evidence type="ECO:0000256" key="1">
    <source>
        <dbReference type="SAM" id="Phobius"/>
    </source>
</evidence>
<accession>A0A137PE17</accession>
<keyword evidence="1" id="KW-0472">Membrane</keyword>
<keyword evidence="1" id="KW-0812">Transmembrane</keyword>
<gene>
    <name evidence="2" type="ORF">CONCODRAFT_3845</name>
</gene>
<evidence type="ECO:0000313" key="3">
    <source>
        <dbReference type="Proteomes" id="UP000070444"/>
    </source>
</evidence>
<feature type="transmembrane region" description="Helical" evidence="1">
    <location>
        <begin position="228"/>
        <end position="250"/>
    </location>
</feature>
<keyword evidence="1" id="KW-1133">Transmembrane helix</keyword>
<dbReference type="EMBL" id="KQ964440">
    <property type="protein sequence ID" value="KXN73181.1"/>
    <property type="molecule type" value="Genomic_DNA"/>
</dbReference>
<name>A0A137PE17_CONC2</name>
<dbReference type="AlphaFoldDB" id="A0A137PE17"/>
<dbReference type="Proteomes" id="UP000070444">
    <property type="component" value="Unassembled WGS sequence"/>
</dbReference>
<dbReference type="OrthoDB" id="2126698at2759"/>
<protein>
    <submittedName>
        <fullName evidence="2">Uncharacterized protein</fullName>
    </submittedName>
</protein>
<feature type="transmembrane region" description="Helical" evidence="1">
    <location>
        <begin position="193"/>
        <end position="216"/>
    </location>
</feature>
<organism evidence="2 3">
    <name type="scientific">Conidiobolus coronatus (strain ATCC 28846 / CBS 209.66 / NRRL 28638)</name>
    <name type="common">Delacroixia coronata</name>
    <dbReference type="NCBI Taxonomy" id="796925"/>
    <lineage>
        <taxon>Eukaryota</taxon>
        <taxon>Fungi</taxon>
        <taxon>Fungi incertae sedis</taxon>
        <taxon>Zoopagomycota</taxon>
        <taxon>Entomophthoromycotina</taxon>
        <taxon>Entomophthoromycetes</taxon>
        <taxon>Entomophthorales</taxon>
        <taxon>Ancylistaceae</taxon>
        <taxon>Conidiobolus</taxon>
    </lineage>
</organism>
<proteinExistence type="predicted"/>
<feature type="transmembrane region" description="Helical" evidence="1">
    <location>
        <begin position="162"/>
        <end position="181"/>
    </location>
</feature>
<reference evidence="2 3" key="1">
    <citation type="journal article" date="2015" name="Genome Biol. Evol.">
        <title>Phylogenomic analyses indicate that early fungi evolved digesting cell walls of algal ancestors of land plants.</title>
        <authorList>
            <person name="Chang Y."/>
            <person name="Wang S."/>
            <person name="Sekimoto S."/>
            <person name="Aerts A.L."/>
            <person name="Choi C."/>
            <person name="Clum A."/>
            <person name="LaButti K.M."/>
            <person name="Lindquist E.A."/>
            <person name="Yee Ngan C."/>
            <person name="Ohm R.A."/>
            <person name="Salamov A.A."/>
            <person name="Grigoriev I.V."/>
            <person name="Spatafora J.W."/>
            <person name="Berbee M.L."/>
        </authorList>
    </citation>
    <scope>NUCLEOTIDE SEQUENCE [LARGE SCALE GENOMIC DNA]</scope>
    <source>
        <strain evidence="2 3">NRRL 28638</strain>
    </source>
</reference>
<keyword evidence="3" id="KW-1185">Reference proteome</keyword>
<sequence length="276" mass="30535">MWIGTINRTGSAEILFGAQTTSAEFDEYIVPPHSPNAQPSQVDQILSPVANICCFSASYCSHNWGRIHYGHLDFLNMLFVNTCGSKVQLKAAAKAVLSRLPIGDLASSRSSPFSSNPAKLTIVVFLTPQAKPFPEALSAPALVSGDLGPNYAYKDYYGELKVLLGFVFPNITTLILTNLLPMWSSFSLGKPNFFLMGNIITYMKWMLIGLFPTPVFECLKRYLQTQGIFKALSHILLLVTPFGIILNYYLTLNPATTRQLWLLEGDGVSSLQHNFL</sequence>
<evidence type="ECO:0000313" key="2">
    <source>
        <dbReference type="EMBL" id="KXN73181.1"/>
    </source>
</evidence>